<keyword evidence="8" id="KW-1185">Reference proteome</keyword>
<feature type="transmembrane region" description="Helical" evidence="6">
    <location>
        <begin position="283"/>
        <end position="302"/>
    </location>
</feature>
<comment type="caution">
    <text evidence="7">The sequence shown here is derived from an EMBL/GenBank/DDBJ whole genome shotgun (WGS) entry which is preliminary data.</text>
</comment>
<dbReference type="Gene3D" id="1.20.1250.20">
    <property type="entry name" value="MFS general substrate transporter like domains"/>
    <property type="match status" value="1"/>
</dbReference>
<feature type="transmembrane region" description="Helical" evidence="6">
    <location>
        <begin position="224"/>
        <end position="244"/>
    </location>
</feature>
<feature type="transmembrane region" description="Helical" evidence="6">
    <location>
        <begin position="452"/>
        <end position="472"/>
    </location>
</feature>
<comment type="subcellular location">
    <subcellularLocation>
        <location evidence="1">Membrane</location>
        <topology evidence="1">Multi-pass membrane protein</topology>
    </subcellularLocation>
</comment>
<dbReference type="GO" id="GO:0016020">
    <property type="term" value="C:membrane"/>
    <property type="evidence" value="ECO:0007669"/>
    <property type="project" value="UniProtKB-SubCell"/>
</dbReference>
<keyword evidence="3 6" id="KW-1133">Transmembrane helix</keyword>
<dbReference type="InterPro" id="IPR050382">
    <property type="entry name" value="MFS_Na/Anion_cotransporter"/>
</dbReference>
<feature type="transmembrane region" description="Helical" evidence="6">
    <location>
        <begin position="493"/>
        <end position="512"/>
    </location>
</feature>
<dbReference type="CDD" id="cd06174">
    <property type="entry name" value="MFS"/>
    <property type="match status" value="1"/>
</dbReference>
<dbReference type="PANTHER" id="PTHR11662:SF399">
    <property type="entry name" value="FI19708P1-RELATED"/>
    <property type="match status" value="1"/>
</dbReference>
<proteinExistence type="predicted"/>
<accession>A0AAW0YET2</accession>
<evidence type="ECO:0000313" key="7">
    <source>
        <dbReference type="EMBL" id="KAK8750310.1"/>
    </source>
</evidence>
<dbReference type="InterPro" id="IPR036259">
    <property type="entry name" value="MFS_trans_sf"/>
</dbReference>
<organism evidence="7 8">
    <name type="scientific">Cherax quadricarinatus</name>
    <name type="common">Australian red claw crayfish</name>
    <dbReference type="NCBI Taxonomy" id="27406"/>
    <lineage>
        <taxon>Eukaryota</taxon>
        <taxon>Metazoa</taxon>
        <taxon>Ecdysozoa</taxon>
        <taxon>Arthropoda</taxon>
        <taxon>Crustacea</taxon>
        <taxon>Multicrustacea</taxon>
        <taxon>Malacostraca</taxon>
        <taxon>Eumalacostraca</taxon>
        <taxon>Eucarida</taxon>
        <taxon>Decapoda</taxon>
        <taxon>Pleocyemata</taxon>
        <taxon>Astacidea</taxon>
        <taxon>Parastacoidea</taxon>
        <taxon>Parastacidae</taxon>
        <taxon>Cherax</taxon>
    </lineage>
</organism>
<evidence type="ECO:0000256" key="6">
    <source>
        <dbReference type="SAM" id="Phobius"/>
    </source>
</evidence>
<keyword evidence="2 6" id="KW-0812">Transmembrane</keyword>
<feature type="transmembrane region" description="Helical" evidence="6">
    <location>
        <begin position="427"/>
        <end position="446"/>
    </location>
</feature>
<dbReference type="Proteomes" id="UP001445076">
    <property type="component" value="Unassembled WGS sequence"/>
</dbReference>
<dbReference type="SUPFAM" id="SSF103473">
    <property type="entry name" value="MFS general substrate transporter"/>
    <property type="match status" value="1"/>
</dbReference>
<evidence type="ECO:0000256" key="3">
    <source>
        <dbReference type="ARBA" id="ARBA00022989"/>
    </source>
</evidence>
<evidence type="ECO:0008006" key="9">
    <source>
        <dbReference type="Google" id="ProtNLM"/>
    </source>
</evidence>
<feature type="compositionally biased region" description="Basic and acidic residues" evidence="5">
    <location>
        <begin position="52"/>
        <end position="65"/>
    </location>
</feature>
<feature type="compositionally biased region" description="Basic and acidic residues" evidence="5">
    <location>
        <begin position="1"/>
        <end position="17"/>
    </location>
</feature>
<feature type="transmembrane region" description="Helical" evidence="6">
    <location>
        <begin position="250"/>
        <end position="271"/>
    </location>
</feature>
<evidence type="ECO:0000256" key="5">
    <source>
        <dbReference type="SAM" id="MobiDB-lite"/>
    </source>
</evidence>
<evidence type="ECO:0000313" key="8">
    <source>
        <dbReference type="Proteomes" id="UP001445076"/>
    </source>
</evidence>
<dbReference type="PANTHER" id="PTHR11662">
    <property type="entry name" value="SOLUTE CARRIER FAMILY 17"/>
    <property type="match status" value="1"/>
</dbReference>
<sequence>GQDSLEHPGQDSLEHSGQDSLQHPGQDSLQHSGQDSLQHSGQDSLQHPGQDSLEHPGQDSLEHPGQDSLQHPGQDSLQHPGQDSLQHSGQDSLQHSSQDSLQHSGQDSLQHPGQDSLEHPGQDSLEHPGQGSLPLHNSSATLAEFYSKAAHGELWLKYSIPDDVSEDSVNILILLLAGSTSDNLTVLKEEWSLVVEGTVLSSVYWTGLITALIPHKLLHKIDAVVVLAASVGVAGVVGLLTHAASLGGPWLLLASRLVLGVGQGVMYPTVARVLEELPRKTRPWAALVVFTGPYLGTALGGGLGSLPQWYICSYLVGSLALPLALLCLTLPRLHHRAPRESVCWGQVLRSQALWSLAGVHLAYTWMLHTLLVGVPFCLTYIIGSPTQRGLWMLVAPVMAVMLSIVLCRGFHLLLGEGRTSALNRRRFPVVTGFVIVLVCVVVLATVGLDTTLALVCSATSAGLGLGTTRVGYTLNMDDVAPGDASNINQVFDVVGIATAAVSPLVLTALAQSGARGWVGVWLVPLVALVPAAVLYLFLLTTNPLPWHKPVCVVDGTNGAAVVDGVYPSQHHLRQSVRSKQSFKSALSTHTFKTARSRARTVSCQTINDDLEADMHSVEGSNVECHSVEEADPQCYSVASSSTFKSDEDMQSAIDGVASVTEQQGQQFGYMLSNGVTTDKTAAWLSSHHDLATMSDSQRIQPPATKKEIHANNSVYGLFW</sequence>
<feature type="transmembrane region" description="Helical" evidence="6">
    <location>
        <begin position="191"/>
        <end position="212"/>
    </location>
</feature>
<feature type="transmembrane region" description="Helical" evidence="6">
    <location>
        <begin position="389"/>
        <end position="415"/>
    </location>
</feature>
<feature type="compositionally biased region" description="Polar residues" evidence="5">
    <location>
        <begin position="67"/>
        <end position="79"/>
    </location>
</feature>
<keyword evidence="4 6" id="KW-0472">Membrane</keyword>
<feature type="transmembrane region" description="Helical" evidence="6">
    <location>
        <begin position="308"/>
        <end position="331"/>
    </location>
</feature>
<protein>
    <recommendedName>
        <fullName evidence="9">Major facilitator superfamily (MFS) profile domain-containing protein</fullName>
    </recommendedName>
</protein>
<gene>
    <name evidence="7" type="ORF">OTU49_014771</name>
</gene>
<dbReference type="Pfam" id="PF07690">
    <property type="entry name" value="MFS_1"/>
    <property type="match status" value="1"/>
</dbReference>
<feature type="compositionally biased region" description="Polar residues" evidence="5">
    <location>
        <begin position="18"/>
        <end position="49"/>
    </location>
</feature>
<feature type="region of interest" description="Disordered" evidence="5">
    <location>
        <begin position="1"/>
        <end position="136"/>
    </location>
</feature>
<feature type="compositionally biased region" description="Low complexity" evidence="5">
    <location>
        <begin position="81"/>
        <end position="111"/>
    </location>
</feature>
<dbReference type="GO" id="GO:0022857">
    <property type="term" value="F:transmembrane transporter activity"/>
    <property type="evidence" value="ECO:0007669"/>
    <property type="project" value="InterPro"/>
</dbReference>
<feature type="compositionally biased region" description="Basic and acidic residues" evidence="5">
    <location>
        <begin position="116"/>
        <end position="126"/>
    </location>
</feature>
<feature type="transmembrane region" description="Helical" evidence="6">
    <location>
        <begin position="352"/>
        <end position="383"/>
    </location>
</feature>
<reference evidence="7 8" key="1">
    <citation type="journal article" date="2024" name="BMC Genomics">
        <title>Genome assembly of redclaw crayfish (Cherax quadricarinatus) provides insights into its immune adaptation and hypoxia tolerance.</title>
        <authorList>
            <person name="Liu Z."/>
            <person name="Zheng J."/>
            <person name="Li H."/>
            <person name="Fang K."/>
            <person name="Wang S."/>
            <person name="He J."/>
            <person name="Zhou D."/>
            <person name="Weng S."/>
            <person name="Chi M."/>
            <person name="Gu Z."/>
            <person name="He J."/>
            <person name="Li F."/>
            <person name="Wang M."/>
        </authorList>
    </citation>
    <scope>NUCLEOTIDE SEQUENCE [LARGE SCALE GENOMIC DNA]</scope>
    <source>
        <strain evidence="7">ZL_2023a</strain>
    </source>
</reference>
<feature type="transmembrane region" description="Helical" evidence="6">
    <location>
        <begin position="518"/>
        <end position="538"/>
    </location>
</feature>
<feature type="non-terminal residue" evidence="7">
    <location>
        <position position="1"/>
    </location>
</feature>
<name>A0AAW0YET2_CHEQU</name>
<evidence type="ECO:0000256" key="1">
    <source>
        <dbReference type="ARBA" id="ARBA00004141"/>
    </source>
</evidence>
<evidence type="ECO:0000256" key="2">
    <source>
        <dbReference type="ARBA" id="ARBA00022692"/>
    </source>
</evidence>
<dbReference type="AlphaFoldDB" id="A0AAW0YET2"/>
<dbReference type="EMBL" id="JARKIK010000007">
    <property type="protein sequence ID" value="KAK8750310.1"/>
    <property type="molecule type" value="Genomic_DNA"/>
</dbReference>
<dbReference type="InterPro" id="IPR011701">
    <property type="entry name" value="MFS"/>
</dbReference>
<evidence type="ECO:0000256" key="4">
    <source>
        <dbReference type="ARBA" id="ARBA00023136"/>
    </source>
</evidence>